<feature type="coiled-coil region" evidence="1">
    <location>
        <begin position="154"/>
        <end position="181"/>
    </location>
</feature>
<keyword evidence="3" id="KW-1185">Reference proteome</keyword>
<reference evidence="2 3" key="1">
    <citation type="submission" date="2015-09" db="EMBL/GenBank/DDBJ databases">
        <title>Trachymyrmex cornetzi WGS genome.</title>
        <authorList>
            <person name="Nygaard S."/>
            <person name="Hu H."/>
            <person name="Boomsma J."/>
            <person name="Zhang G."/>
        </authorList>
    </citation>
    <scope>NUCLEOTIDE SEQUENCE [LARGE SCALE GENOMIC DNA]</scope>
    <source>
        <strain evidence="2">Tcor2-1</strain>
        <tissue evidence="2">Whole body</tissue>
    </source>
</reference>
<evidence type="ECO:0000313" key="3">
    <source>
        <dbReference type="Proteomes" id="UP000078492"/>
    </source>
</evidence>
<organism evidence="2 3">
    <name type="scientific">Trachymyrmex cornetzi</name>
    <dbReference type="NCBI Taxonomy" id="471704"/>
    <lineage>
        <taxon>Eukaryota</taxon>
        <taxon>Metazoa</taxon>
        <taxon>Ecdysozoa</taxon>
        <taxon>Arthropoda</taxon>
        <taxon>Hexapoda</taxon>
        <taxon>Insecta</taxon>
        <taxon>Pterygota</taxon>
        <taxon>Neoptera</taxon>
        <taxon>Endopterygota</taxon>
        <taxon>Hymenoptera</taxon>
        <taxon>Apocrita</taxon>
        <taxon>Aculeata</taxon>
        <taxon>Formicoidea</taxon>
        <taxon>Formicidae</taxon>
        <taxon>Myrmicinae</taxon>
        <taxon>Trachymyrmex</taxon>
    </lineage>
</organism>
<accession>A0A151IRC5</accession>
<dbReference type="STRING" id="471704.A0A151IRC5"/>
<dbReference type="EMBL" id="KQ981143">
    <property type="protein sequence ID" value="KYN09166.1"/>
    <property type="molecule type" value="Genomic_DNA"/>
</dbReference>
<gene>
    <name evidence="2" type="ORF">ALC57_18721</name>
</gene>
<dbReference type="Proteomes" id="UP000078492">
    <property type="component" value="Unassembled WGS sequence"/>
</dbReference>
<protein>
    <recommendedName>
        <fullName evidence="4">Regulatory protein zeste</fullName>
    </recommendedName>
</protein>
<sequence length="211" mass="24149">MWNVIAENINKANEGPEKNGQEWAKTWEDIKAYIFKKEAKRRSYAQGTGGGPPSKVSFSSFDEDVLQLLTPEAAGLENIPEGGLINIVEEVQPLQECDYQNTMQEQDIQCSVIETDEIENVSTNVNIRQHSRKNETVTQEKNTRKGKSVHQLSYNMLEIQEAKLKLKRKELKIRKKQLKVQTNILTELKEIKLSLQTQNGFAAETFEICEH</sequence>
<keyword evidence="1" id="KW-0175">Coiled coil</keyword>
<name>A0A151IRC5_9HYME</name>
<dbReference type="AlphaFoldDB" id="A0A151IRC5"/>
<proteinExistence type="predicted"/>
<evidence type="ECO:0000313" key="2">
    <source>
        <dbReference type="EMBL" id="KYN09166.1"/>
    </source>
</evidence>
<evidence type="ECO:0008006" key="4">
    <source>
        <dbReference type="Google" id="ProtNLM"/>
    </source>
</evidence>
<evidence type="ECO:0000256" key="1">
    <source>
        <dbReference type="SAM" id="Coils"/>
    </source>
</evidence>